<keyword evidence="1" id="KW-0233">DNA recombination</keyword>
<organism evidence="4 5">
    <name type="scientific">Mycolicibacterium fortuitum subsp. acetamidolyticum</name>
    <dbReference type="NCBI Taxonomy" id="144550"/>
    <lineage>
        <taxon>Bacteria</taxon>
        <taxon>Bacillati</taxon>
        <taxon>Actinomycetota</taxon>
        <taxon>Actinomycetes</taxon>
        <taxon>Mycobacteriales</taxon>
        <taxon>Mycobacteriaceae</taxon>
        <taxon>Mycolicibacterium</taxon>
    </lineage>
</organism>
<proteinExistence type="predicted"/>
<dbReference type="EMBL" id="BCSZ01000025">
    <property type="protein sequence ID" value="GAT02529.1"/>
    <property type="molecule type" value="Genomic_DNA"/>
</dbReference>
<dbReference type="Gene3D" id="1.10.443.10">
    <property type="entry name" value="Intergrase catalytic core"/>
    <property type="match status" value="1"/>
</dbReference>
<dbReference type="SUPFAM" id="SSF56349">
    <property type="entry name" value="DNA breaking-rejoining enzymes"/>
    <property type="match status" value="1"/>
</dbReference>
<gene>
    <name evidence="4" type="ORF">RMCFA_2641</name>
</gene>
<dbReference type="GO" id="GO:0003677">
    <property type="term" value="F:DNA binding"/>
    <property type="evidence" value="ECO:0007669"/>
    <property type="project" value="InterPro"/>
</dbReference>
<evidence type="ECO:0000259" key="3">
    <source>
        <dbReference type="PROSITE" id="PS51898"/>
    </source>
</evidence>
<reference evidence="5" key="2">
    <citation type="submission" date="2016-02" db="EMBL/GenBank/DDBJ databases">
        <title>Draft genome sequence of five rapidly growing Mycobacterium species.</title>
        <authorList>
            <person name="Katahira K."/>
            <person name="Gotou Y."/>
            <person name="Iida K."/>
            <person name="Ogura Y."/>
            <person name="Hayashi T."/>
        </authorList>
    </citation>
    <scope>NUCLEOTIDE SEQUENCE [LARGE SCALE GENOMIC DNA]</scope>
    <source>
        <strain evidence="5">JCM6368</strain>
    </source>
</reference>
<reference evidence="4 5" key="1">
    <citation type="journal article" date="2016" name="Genome Announc.">
        <title>Draft Genome Sequences of Five Rapidly Growing Mycobacterium Species, M. thermoresistibile, M. fortuitum subsp. acetamidolyticum, M. canariasense, M. brisbanense, and M. novocastrense.</title>
        <authorList>
            <person name="Katahira K."/>
            <person name="Ogura Y."/>
            <person name="Gotoh Y."/>
            <person name="Hayashi T."/>
        </authorList>
    </citation>
    <scope>NUCLEOTIDE SEQUENCE [LARGE SCALE GENOMIC DNA]</scope>
    <source>
        <strain evidence="4 5">JCM6368</strain>
    </source>
</reference>
<protein>
    <submittedName>
        <fullName evidence="4">Phage integrase family protein</fullName>
    </submittedName>
</protein>
<sequence>MVSRNNHPRTTTPEADPTRWEAQWALVPTEWRRPVYQIHLPPADRVFLRREYYARQYHGLVEHDFTPEGTPPRFADEIAWWVWVCYQEGLRKIEHSLLRWAAQAISAAAAEYRSTHGHQPASITDLAVKELLRHAILVFERRNARLPSPGTRRNIVGVIEHLHLYLSVRGTAIDWWAYDTWDLQADPRIPQREHEPCHEKTVRIGAIEPTWLRDGVRFWLRTCLDAELLRWSSAVDRARDMARHFGVFALAHGYTDPVLSSDPAQLRLIFTAYSEFLRSPAAAARPDKPLSSTAIDDSQSLIQTFYTFMLDHAPEAAVATGDGRWENLTATHTRLWGPAFRARRARRTRDLTWYSTGELQQMLGYLDVLAAERGALVPVTHTDGTVSLIKGLGDPQAARVWLLQALTGRRASEILMLDHNPLQAIPGAERPAQSDDPDTFVAKLRYQQTKVDGVIPTILVEQAVVNVVREQQRWLAATHPRLSPKYLFIGVKQNLAGLRPRPYATYSASLNRLDDIHGLTDAAGNPLRFSQTHRLRHTRATELLNDGVPIHVVQRYLGHKSPEMTMRYAATLAATAEAEFLKHKKIGAHGADIGISPADILDMTQLSVRTDRVLPNGVCLLPPLKSCDKGNACLSCGHFATDATHLEELKDQHAKTTALIEMRREQYRRRTGRELGDDNVWIAERHRELHSLQAILDRLTSEQTSHQEAIAGAGTANRIPLQPVATRGAHDSALRKADPNTPT</sequence>
<name>A0A117IED7_MYCFO</name>
<evidence type="ECO:0000256" key="1">
    <source>
        <dbReference type="ARBA" id="ARBA00023172"/>
    </source>
</evidence>
<dbReference type="InterPro" id="IPR050090">
    <property type="entry name" value="Tyrosine_recombinase_XerCD"/>
</dbReference>
<feature type="domain" description="Tyr recombinase" evidence="3">
    <location>
        <begin position="375"/>
        <end position="582"/>
    </location>
</feature>
<evidence type="ECO:0000256" key="2">
    <source>
        <dbReference type="SAM" id="MobiDB-lite"/>
    </source>
</evidence>
<dbReference type="Proteomes" id="UP000069705">
    <property type="component" value="Unassembled WGS sequence"/>
</dbReference>
<dbReference type="InterPro" id="IPR013762">
    <property type="entry name" value="Integrase-like_cat_sf"/>
</dbReference>
<dbReference type="InterPro" id="IPR002104">
    <property type="entry name" value="Integrase_catalytic"/>
</dbReference>
<dbReference type="PANTHER" id="PTHR30349">
    <property type="entry name" value="PHAGE INTEGRASE-RELATED"/>
    <property type="match status" value="1"/>
</dbReference>
<dbReference type="InterPro" id="IPR011010">
    <property type="entry name" value="DNA_brk_join_enz"/>
</dbReference>
<dbReference type="GO" id="GO:0006310">
    <property type="term" value="P:DNA recombination"/>
    <property type="evidence" value="ECO:0007669"/>
    <property type="project" value="UniProtKB-KW"/>
</dbReference>
<dbReference type="RefSeq" id="WP_061263633.1">
    <property type="nucleotide sequence ID" value="NZ_BCSZ01000025.1"/>
</dbReference>
<accession>A0A117IED7</accession>
<evidence type="ECO:0000313" key="4">
    <source>
        <dbReference type="EMBL" id="GAT02529.1"/>
    </source>
</evidence>
<feature type="region of interest" description="Disordered" evidence="2">
    <location>
        <begin position="722"/>
        <end position="743"/>
    </location>
</feature>
<evidence type="ECO:0000313" key="5">
    <source>
        <dbReference type="Proteomes" id="UP000069705"/>
    </source>
</evidence>
<dbReference type="Pfam" id="PF00589">
    <property type="entry name" value="Phage_integrase"/>
    <property type="match status" value="1"/>
</dbReference>
<dbReference type="AlphaFoldDB" id="A0A117IED7"/>
<dbReference type="PROSITE" id="PS51898">
    <property type="entry name" value="TYR_RECOMBINASE"/>
    <property type="match status" value="1"/>
</dbReference>
<dbReference type="GO" id="GO:0015074">
    <property type="term" value="P:DNA integration"/>
    <property type="evidence" value="ECO:0007669"/>
    <property type="project" value="InterPro"/>
</dbReference>
<dbReference type="PANTHER" id="PTHR30349:SF64">
    <property type="entry name" value="PROPHAGE INTEGRASE INTD-RELATED"/>
    <property type="match status" value="1"/>
</dbReference>
<feature type="compositionally biased region" description="Basic and acidic residues" evidence="2">
    <location>
        <begin position="728"/>
        <end position="743"/>
    </location>
</feature>
<comment type="caution">
    <text evidence="4">The sequence shown here is derived from an EMBL/GenBank/DDBJ whole genome shotgun (WGS) entry which is preliminary data.</text>
</comment>